<protein>
    <submittedName>
        <fullName evidence="1">DUF721 domain-containing protein</fullName>
    </submittedName>
</protein>
<name>A0A9X3MSW4_9ACTN</name>
<dbReference type="EMBL" id="JAPDOD010000015">
    <property type="protein sequence ID" value="MDA0162009.1"/>
    <property type="molecule type" value="Genomic_DNA"/>
</dbReference>
<keyword evidence="2" id="KW-1185">Reference proteome</keyword>
<gene>
    <name evidence="1" type="ORF">OM076_17170</name>
</gene>
<dbReference type="Pfam" id="PF05258">
    <property type="entry name" value="DciA"/>
    <property type="match status" value="1"/>
</dbReference>
<organism evidence="1 2">
    <name type="scientific">Solirubrobacter ginsenosidimutans</name>
    <dbReference type="NCBI Taxonomy" id="490573"/>
    <lineage>
        <taxon>Bacteria</taxon>
        <taxon>Bacillati</taxon>
        <taxon>Actinomycetota</taxon>
        <taxon>Thermoleophilia</taxon>
        <taxon>Solirubrobacterales</taxon>
        <taxon>Solirubrobacteraceae</taxon>
        <taxon>Solirubrobacter</taxon>
    </lineage>
</organism>
<dbReference type="AlphaFoldDB" id="A0A9X3MSW4"/>
<proteinExistence type="predicted"/>
<evidence type="ECO:0000313" key="1">
    <source>
        <dbReference type="EMBL" id="MDA0162009.1"/>
    </source>
</evidence>
<dbReference type="Proteomes" id="UP001149140">
    <property type="component" value="Unassembled WGS sequence"/>
</dbReference>
<comment type="caution">
    <text evidence="1">The sequence shown here is derived from an EMBL/GenBank/DDBJ whole genome shotgun (WGS) entry which is preliminary data.</text>
</comment>
<accession>A0A9X3MSW4</accession>
<dbReference type="InterPro" id="IPR007922">
    <property type="entry name" value="DciA-like"/>
</dbReference>
<sequence>MRRQGPRPVGFSLDALADRLEPPTLLAAVQRVWPRCAGHFAAHGEPVIERDGVVTIACDQATAAQELDLMSELVVERLNDALGRPAVKRLRTRATRS</sequence>
<reference evidence="1" key="1">
    <citation type="submission" date="2022-10" db="EMBL/GenBank/DDBJ databases">
        <title>The WGS of Solirubrobacter ginsenosidimutans DSM 21036.</title>
        <authorList>
            <person name="Jiang Z."/>
        </authorList>
    </citation>
    <scope>NUCLEOTIDE SEQUENCE</scope>
    <source>
        <strain evidence="1">DSM 21036</strain>
    </source>
</reference>
<dbReference type="RefSeq" id="WP_270041244.1">
    <property type="nucleotide sequence ID" value="NZ_JAPDOD010000015.1"/>
</dbReference>
<evidence type="ECO:0000313" key="2">
    <source>
        <dbReference type="Proteomes" id="UP001149140"/>
    </source>
</evidence>